<dbReference type="GO" id="GO:0004803">
    <property type="term" value="F:transposase activity"/>
    <property type="evidence" value="ECO:0007669"/>
    <property type="project" value="TreeGrafter"/>
</dbReference>
<keyword evidence="5" id="KW-1185">Reference proteome</keyword>
<feature type="region of interest" description="Disordered" evidence="1">
    <location>
        <begin position="35"/>
        <end position="54"/>
    </location>
</feature>
<feature type="domain" description="HTH marR-type" evidence="2">
    <location>
        <begin position="104"/>
        <end position="163"/>
    </location>
</feature>
<organism evidence="4 5">
    <name type="scientific">Amycolatopsis taiwanensis</name>
    <dbReference type="NCBI Taxonomy" id="342230"/>
    <lineage>
        <taxon>Bacteria</taxon>
        <taxon>Bacillati</taxon>
        <taxon>Actinomycetota</taxon>
        <taxon>Actinomycetes</taxon>
        <taxon>Pseudonocardiales</taxon>
        <taxon>Pseudonocardiaceae</taxon>
        <taxon>Amycolatopsis</taxon>
    </lineage>
</organism>
<evidence type="ECO:0000259" key="2">
    <source>
        <dbReference type="Pfam" id="PF12802"/>
    </source>
</evidence>
<evidence type="ECO:0000259" key="3">
    <source>
        <dbReference type="Pfam" id="PF13936"/>
    </source>
</evidence>
<reference evidence="4" key="1">
    <citation type="submission" date="2023-03" db="EMBL/GenBank/DDBJ databases">
        <title>Amycolatopsis taiwanensis NBRC 103393.</title>
        <authorList>
            <person name="Ichikawa N."/>
            <person name="Sato H."/>
            <person name="Tonouchi N."/>
        </authorList>
    </citation>
    <scope>NUCLEOTIDE SEQUENCE</scope>
    <source>
        <strain evidence="4">NBRC 103393</strain>
    </source>
</reference>
<dbReference type="InterPro" id="IPR051917">
    <property type="entry name" value="Transposase-Integrase"/>
</dbReference>
<feature type="compositionally biased region" description="Basic and acidic residues" evidence="1">
    <location>
        <begin position="41"/>
        <end position="54"/>
    </location>
</feature>
<dbReference type="GO" id="GO:0003700">
    <property type="term" value="F:DNA-binding transcription factor activity"/>
    <property type="evidence" value="ECO:0007669"/>
    <property type="project" value="InterPro"/>
</dbReference>
<evidence type="ECO:0000256" key="1">
    <source>
        <dbReference type="SAM" id="MobiDB-lite"/>
    </source>
</evidence>
<evidence type="ECO:0000313" key="5">
    <source>
        <dbReference type="Proteomes" id="UP001165136"/>
    </source>
</evidence>
<feature type="region of interest" description="Disordered" evidence="1">
    <location>
        <begin position="61"/>
        <end position="83"/>
    </location>
</feature>
<dbReference type="AlphaFoldDB" id="A0A9W6VCW1"/>
<dbReference type="EMBL" id="BSTI01000006">
    <property type="protein sequence ID" value="GLY66608.1"/>
    <property type="molecule type" value="Genomic_DNA"/>
</dbReference>
<dbReference type="Gene3D" id="1.10.10.10">
    <property type="entry name" value="Winged helix-like DNA-binding domain superfamily/Winged helix DNA-binding domain"/>
    <property type="match status" value="1"/>
</dbReference>
<dbReference type="InterPro" id="IPR025246">
    <property type="entry name" value="IS30-like_HTH"/>
</dbReference>
<dbReference type="InterPro" id="IPR036390">
    <property type="entry name" value="WH_DNA-bd_sf"/>
</dbReference>
<comment type="caution">
    <text evidence="4">The sequence shown here is derived from an EMBL/GenBank/DDBJ whole genome shotgun (WGS) entry which is preliminary data.</text>
</comment>
<dbReference type="SUPFAM" id="SSF46785">
    <property type="entry name" value="Winged helix' DNA-binding domain"/>
    <property type="match status" value="1"/>
</dbReference>
<dbReference type="InterPro" id="IPR036388">
    <property type="entry name" value="WH-like_DNA-bd_sf"/>
</dbReference>
<dbReference type="Proteomes" id="UP001165136">
    <property type="component" value="Unassembled WGS sequence"/>
</dbReference>
<dbReference type="Pfam" id="PF12802">
    <property type="entry name" value="MarR_2"/>
    <property type="match status" value="1"/>
</dbReference>
<dbReference type="GO" id="GO:0005829">
    <property type="term" value="C:cytosol"/>
    <property type="evidence" value="ECO:0007669"/>
    <property type="project" value="TreeGrafter"/>
</dbReference>
<accession>A0A9W6VCW1</accession>
<dbReference type="InterPro" id="IPR000835">
    <property type="entry name" value="HTH_MarR-typ"/>
</dbReference>
<protein>
    <submittedName>
        <fullName evidence="4">MarR family transcriptional regulator</fullName>
    </submittedName>
</protein>
<evidence type="ECO:0000313" key="4">
    <source>
        <dbReference type="EMBL" id="GLY66608.1"/>
    </source>
</evidence>
<dbReference type="PANTHER" id="PTHR10948">
    <property type="entry name" value="TRANSPOSASE"/>
    <property type="match status" value="1"/>
</dbReference>
<dbReference type="PANTHER" id="PTHR10948:SF23">
    <property type="entry name" value="TRANSPOSASE INSI FOR INSERTION SEQUENCE ELEMENT IS30A-RELATED"/>
    <property type="match status" value="1"/>
</dbReference>
<dbReference type="InterPro" id="IPR009057">
    <property type="entry name" value="Homeodomain-like_sf"/>
</dbReference>
<sequence length="240" mass="26962">MPGGRLTLEDRQRIAAWLREGIRCAEIARRLGRPRSTINREVARNGGPDDYRADQANKATLRRARRRAPAPGPGAPQDPDEYGRDAATVGEFTERFTALMVRTGLPPMPSRVLACLFTSDGGAFTAAELVQRLRVSPASISKAIAYLEQLELVRRERDTQGRRERYLIDDDVWYRAWSASTKSITMWADTAKHGADILGTATPAGARLRNTGQFFQLLAEDMTRAAEHRRRTFPEIIRQQ</sequence>
<feature type="domain" description="Transposase IS30-like HTH" evidence="3">
    <location>
        <begin position="5"/>
        <end position="45"/>
    </location>
</feature>
<dbReference type="GO" id="GO:0032196">
    <property type="term" value="P:transposition"/>
    <property type="evidence" value="ECO:0007669"/>
    <property type="project" value="TreeGrafter"/>
</dbReference>
<name>A0A9W6VCW1_9PSEU</name>
<proteinExistence type="predicted"/>
<dbReference type="SUPFAM" id="SSF46689">
    <property type="entry name" value="Homeodomain-like"/>
    <property type="match status" value="1"/>
</dbReference>
<gene>
    <name evidence="4" type="ORF">Atai01_32270</name>
</gene>
<dbReference type="Pfam" id="PF13936">
    <property type="entry name" value="HTH_38"/>
    <property type="match status" value="1"/>
</dbReference>